<organism evidence="3 4">
    <name type="scientific">Actinoallomurus oryzae</name>
    <dbReference type="NCBI Taxonomy" id="502180"/>
    <lineage>
        <taxon>Bacteria</taxon>
        <taxon>Bacillati</taxon>
        <taxon>Actinomycetota</taxon>
        <taxon>Actinomycetes</taxon>
        <taxon>Streptosporangiales</taxon>
        <taxon>Thermomonosporaceae</taxon>
        <taxon>Actinoallomurus</taxon>
    </lineage>
</organism>
<name>A0ABP8R493_9ACTN</name>
<evidence type="ECO:0000313" key="3">
    <source>
        <dbReference type="EMBL" id="GAA4517805.1"/>
    </source>
</evidence>
<proteinExistence type="predicted"/>
<feature type="compositionally biased region" description="Low complexity" evidence="1">
    <location>
        <begin position="208"/>
        <end position="236"/>
    </location>
</feature>
<accession>A0ABP8R493</accession>
<dbReference type="EMBL" id="BAABHF010000058">
    <property type="protein sequence ID" value="GAA4517805.1"/>
    <property type="molecule type" value="Genomic_DNA"/>
</dbReference>
<dbReference type="Proteomes" id="UP001500503">
    <property type="component" value="Unassembled WGS sequence"/>
</dbReference>
<protein>
    <submittedName>
        <fullName evidence="3">Uncharacterized protein</fullName>
    </submittedName>
</protein>
<gene>
    <name evidence="3" type="ORF">GCM10023191_090980</name>
</gene>
<evidence type="ECO:0000256" key="2">
    <source>
        <dbReference type="SAM" id="SignalP"/>
    </source>
</evidence>
<keyword evidence="4" id="KW-1185">Reference proteome</keyword>
<feature type="region of interest" description="Disordered" evidence="1">
    <location>
        <begin position="49"/>
        <end position="263"/>
    </location>
</feature>
<evidence type="ECO:0000313" key="4">
    <source>
        <dbReference type="Proteomes" id="UP001500503"/>
    </source>
</evidence>
<feature type="compositionally biased region" description="Basic residues" evidence="1">
    <location>
        <begin position="76"/>
        <end position="95"/>
    </location>
</feature>
<feature type="compositionally biased region" description="Pro residues" evidence="1">
    <location>
        <begin position="103"/>
        <end position="152"/>
    </location>
</feature>
<sequence length="310" mass="30567">MVVASATLSAGALVFFAAEAAPASAATGTATASVGACKLGKRLCGLLGAGKGISAKPPRSSAGPSSRHSPEPAAEHKHKPKSANRPAPRSHHHGTVSHLVNLPTPPADASPATPAPPTEPNPSVPTPPTDTSPDVPAPPADPSPDQPTPPADTNPAALTRPADTNPAVSAPTADPSPDQPTPPTDTNPAVSAPTADAIPHVPTPPANARPGVSAPGSSAAAALPAVPDRDPAVVPGSTADPQAERLAAEPALLVAESAPDGEPLPPLLVATASGLIGALATLNPSLLFRRAVAEEGCRRRRSSGPATRRG</sequence>
<comment type="caution">
    <text evidence="3">The sequence shown here is derived from an EMBL/GenBank/DDBJ whole genome shotgun (WGS) entry which is preliminary data.</text>
</comment>
<keyword evidence="2" id="KW-0732">Signal</keyword>
<evidence type="ECO:0000256" key="1">
    <source>
        <dbReference type="SAM" id="MobiDB-lite"/>
    </source>
</evidence>
<reference evidence="4" key="1">
    <citation type="journal article" date="2019" name="Int. J. Syst. Evol. Microbiol.">
        <title>The Global Catalogue of Microorganisms (GCM) 10K type strain sequencing project: providing services to taxonomists for standard genome sequencing and annotation.</title>
        <authorList>
            <consortium name="The Broad Institute Genomics Platform"/>
            <consortium name="The Broad Institute Genome Sequencing Center for Infectious Disease"/>
            <person name="Wu L."/>
            <person name="Ma J."/>
        </authorList>
    </citation>
    <scope>NUCLEOTIDE SEQUENCE [LARGE SCALE GENOMIC DNA]</scope>
    <source>
        <strain evidence="4">JCM 17933</strain>
    </source>
</reference>
<feature type="chain" id="PRO_5045748007" evidence="2">
    <location>
        <begin position="26"/>
        <end position="310"/>
    </location>
</feature>
<feature type="signal peptide" evidence="2">
    <location>
        <begin position="1"/>
        <end position="25"/>
    </location>
</feature>